<gene>
    <name evidence="8" type="ORF">GQE99_06390</name>
</gene>
<feature type="transmembrane region" description="Helical" evidence="6">
    <location>
        <begin position="104"/>
        <end position="128"/>
    </location>
</feature>
<evidence type="ECO:0000313" key="9">
    <source>
        <dbReference type="Proteomes" id="UP000467322"/>
    </source>
</evidence>
<dbReference type="Proteomes" id="UP000467322">
    <property type="component" value="Unassembled WGS sequence"/>
</dbReference>
<comment type="caution">
    <text evidence="8">The sequence shown here is derived from an EMBL/GenBank/DDBJ whole genome shotgun (WGS) entry which is preliminary data.</text>
</comment>
<evidence type="ECO:0000256" key="4">
    <source>
        <dbReference type="ARBA" id="ARBA00022989"/>
    </source>
</evidence>
<feature type="domain" description="EamA" evidence="7">
    <location>
        <begin position="164"/>
        <end position="299"/>
    </location>
</feature>
<dbReference type="InterPro" id="IPR000620">
    <property type="entry name" value="EamA_dom"/>
</dbReference>
<accession>A0A845M2T5</accession>
<sequence>MLALGAIWRYLVSMETFWPAILSLAAAAMWGLGNHVQRIALDDTDPLTGAFVSVATMAGLCWIAAPFLVDASWWWTRSTLIFAIMGIFFPALGQRFQIASVGLVGPSLTASLSAFTPVIAVSIGVLFLGEEVGAQSLVGLALMVAGLALATWSPRGIKRGWPIWAILVPLSAALVRGISQPGLKWGMEGVPSPFFALLVTGTMSTLVLGLMLWPRHRQGRTRTGAGLRWFVANGVINGAGIFALNAALSLGALTLVSPLSGTVPLWALAFGAIIFRRETLGLKHLAIALCVVIGGALILTR</sequence>
<feature type="transmembrane region" description="Helical" evidence="6">
    <location>
        <begin position="17"/>
        <end position="36"/>
    </location>
</feature>
<organism evidence="8 9">
    <name type="scientific">Maritimibacter harenae</name>
    <dbReference type="NCBI Taxonomy" id="2606218"/>
    <lineage>
        <taxon>Bacteria</taxon>
        <taxon>Pseudomonadati</taxon>
        <taxon>Pseudomonadota</taxon>
        <taxon>Alphaproteobacteria</taxon>
        <taxon>Rhodobacterales</taxon>
        <taxon>Roseobacteraceae</taxon>
        <taxon>Maritimibacter</taxon>
    </lineage>
</organism>
<proteinExistence type="inferred from homology"/>
<feature type="transmembrane region" description="Helical" evidence="6">
    <location>
        <begin position="74"/>
        <end position="92"/>
    </location>
</feature>
<dbReference type="SUPFAM" id="SSF103481">
    <property type="entry name" value="Multidrug resistance efflux transporter EmrE"/>
    <property type="match status" value="2"/>
</dbReference>
<evidence type="ECO:0000256" key="2">
    <source>
        <dbReference type="ARBA" id="ARBA00007362"/>
    </source>
</evidence>
<comment type="subcellular location">
    <subcellularLocation>
        <location evidence="1">Membrane</location>
        <topology evidence="1">Multi-pass membrane protein</topology>
    </subcellularLocation>
</comment>
<evidence type="ECO:0000313" key="8">
    <source>
        <dbReference type="EMBL" id="MZR12648.1"/>
    </source>
</evidence>
<dbReference type="PANTHER" id="PTHR32322">
    <property type="entry name" value="INNER MEMBRANE TRANSPORTER"/>
    <property type="match status" value="1"/>
</dbReference>
<protein>
    <submittedName>
        <fullName evidence="8">EamA family transporter</fullName>
    </submittedName>
</protein>
<feature type="domain" description="EamA" evidence="7">
    <location>
        <begin position="19"/>
        <end position="151"/>
    </location>
</feature>
<keyword evidence="3 6" id="KW-0812">Transmembrane</keyword>
<feature type="transmembrane region" description="Helical" evidence="6">
    <location>
        <begin position="282"/>
        <end position="300"/>
    </location>
</feature>
<evidence type="ECO:0000256" key="1">
    <source>
        <dbReference type="ARBA" id="ARBA00004141"/>
    </source>
</evidence>
<dbReference type="EMBL" id="WTUX01000010">
    <property type="protein sequence ID" value="MZR12648.1"/>
    <property type="molecule type" value="Genomic_DNA"/>
</dbReference>
<dbReference type="InterPro" id="IPR037185">
    <property type="entry name" value="EmrE-like"/>
</dbReference>
<evidence type="ECO:0000256" key="5">
    <source>
        <dbReference type="ARBA" id="ARBA00023136"/>
    </source>
</evidence>
<keyword evidence="9" id="KW-1185">Reference proteome</keyword>
<dbReference type="AlphaFoldDB" id="A0A845M2T5"/>
<evidence type="ECO:0000256" key="3">
    <source>
        <dbReference type="ARBA" id="ARBA00022692"/>
    </source>
</evidence>
<dbReference type="InterPro" id="IPR050638">
    <property type="entry name" value="AA-Vitamin_Transporters"/>
</dbReference>
<dbReference type="PANTHER" id="PTHR32322:SF2">
    <property type="entry name" value="EAMA DOMAIN-CONTAINING PROTEIN"/>
    <property type="match status" value="1"/>
</dbReference>
<evidence type="ECO:0000256" key="6">
    <source>
        <dbReference type="SAM" id="Phobius"/>
    </source>
</evidence>
<feature type="transmembrane region" description="Helical" evidence="6">
    <location>
        <begin position="161"/>
        <end position="179"/>
    </location>
</feature>
<dbReference type="GO" id="GO:0016020">
    <property type="term" value="C:membrane"/>
    <property type="evidence" value="ECO:0007669"/>
    <property type="project" value="UniProtKB-SubCell"/>
</dbReference>
<reference evidence="8 9" key="1">
    <citation type="submission" date="2019-12" db="EMBL/GenBank/DDBJ databases">
        <title>Maritimibacter sp. nov. sp. isolated from sea sand.</title>
        <authorList>
            <person name="Kim J."/>
            <person name="Jeong S.E."/>
            <person name="Jung H.S."/>
            <person name="Jeon C.O."/>
        </authorList>
    </citation>
    <scope>NUCLEOTIDE SEQUENCE [LARGE SCALE GENOMIC DNA]</scope>
    <source>
        <strain evidence="8 9">DP07</strain>
    </source>
</reference>
<name>A0A845M2T5_9RHOB</name>
<keyword evidence="5 6" id="KW-0472">Membrane</keyword>
<keyword evidence="4 6" id="KW-1133">Transmembrane helix</keyword>
<feature type="transmembrane region" description="Helical" evidence="6">
    <location>
        <begin position="225"/>
        <end position="244"/>
    </location>
</feature>
<feature type="transmembrane region" description="Helical" evidence="6">
    <location>
        <begin position="250"/>
        <end position="275"/>
    </location>
</feature>
<comment type="similarity">
    <text evidence="2">Belongs to the EamA transporter family.</text>
</comment>
<feature type="transmembrane region" description="Helical" evidence="6">
    <location>
        <begin position="134"/>
        <end position="152"/>
    </location>
</feature>
<feature type="transmembrane region" description="Helical" evidence="6">
    <location>
        <begin position="194"/>
        <end position="213"/>
    </location>
</feature>
<evidence type="ECO:0000259" key="7">
    <source>
        <dbReference type="Pfam" id="PF00892"/>
    </source>
</evidence>
<dbReference type="Pfam" id="PF00892">
    <property type="entry name" value="EamA"/>
    <property type="match status" value="2"/>
</dbReference>
<feature type="transmembrane region" description="Helical" evidence="6">
    <location>
        <begin position="48"/>
        <end position="68"/>
    </location>
</feature>